<keyword evidence="4" id="KW-1185">Reference proteome</keyword>
<dbReference type="InterPro" id="IPR013094">
    <property type="entry name" value="AB_hydrolase_3"/>
</dbReference>
<dbReference type="SUPFAM" id="SSF53474">
    <property type="entry name" value="alpha/beta-Hydrolases"/>
    <property type="match status" value="1"/>
</dbReference>
<gene>
    <name evidence="3" type="ORF">WCD41_23545</name>
</gene>
<evidence type="ECO:0000256" key="1">
    <source>
        <dbReference type="ARBA" id="ARBA00022801"/>
    </source>
</evidence>
<proteinExistence type="predicted"/>
<dbReference type="RefSeq" id="WP_337717051.1">
    <property type="nucleotide sequence ID" value="NZ_JBBEGL010000007.1"/>
</dbReference>
<comment type="caution">
    <text evidence="3">The sequence shown here is derived from an EMBL/GenBank/DDBJ whole genome shotgun (WGS) entry which is preliminary data.</text>
</comment>
<evidence type="ECO:0000259" key="2">
    <source>
        <dbReference type="Pfam" id="PF07859"/>
    </source>
</evidence>
<feature type="domain" description="Alpha/beta hydrolase fold-3" evidence="2">
    <location>
        <begin position="91"/>
        <end position="299"/>
    </location>
</feature>
<dbReference type="InterPro" id="IPR029058">
    <property type="entry name" value="AB_hydrolase_fold"/>
</dbReference>
<accession>A0ABU8NBV4</accession>
<dbReference type="GO" id="GO:0016787">
    <property type="term" value="F:hydrolase activity"/>
    <property type="evidence" value="ECO:0007669"/>
    <property type="project" value="UniProtKB-KW"/>
</dbReference>
<organism evidence="3 4">
    <name type="scientific">Actinomycetospora aeridis</name>
    <dbReference type="NCBI Taxonomy" id="3129231"/>
    <lineage>
        <taxon>Bacteria</taxon>
        <taxon>Bacillati</taxon>
        <taxon>Actinomycetota</taxon>
        <taxon>Actinomycetes</taxon>
        <taxon>Pseudonocardiales</taxon>
        <taxon>Pseudonocardiaceae</taxon>
        <taxon>Actinomycetospora</taxon>
    </lineage>
</organism>
<dbReference type="PANTHER" id="PTHR48081">
    <property type="entry name" value="AB HYDROLASE SUPERFAMILY PROTEIN C4A8.06C"/>
    <property type="match status" value="1"/>
</dbReference>
<keyword evidence="1 3" id="KW-0378">Hydrolase</keyword>
<dbReference type="InterPro" id="IPR050300">
    <property type="entry name" value="GDXG_lipolytic_enzyme"/>
</dbReference>
<evidence type="ECO:0000313" key="4">
    <source>
        <dbReference type="Proteomes" id="UP001370100"/>
    </source>
</evidence>
<protein>
    <submittedName>
        <fullName evidence="3">Alpha/beta hydrolase</fullName>
    </submittedName>
</protein>
<dbReference type="Pfam" id="PF07859">
    <property type="entry name" value="Abhydrolase_3"/>
    <property type="match status" value="1"/>
</dbReference>
<sequence length="327" mass="34132">MAAAGSPATGGEPTAVLDPACARLVRAWEGPPRPHQLGVQDGRDALRELQDDLVGGPEVDVDFHTAPVGPQGLVGFLVVRPADCGGELPAVVHLHGGRWVTGDADTHGRLLRELATGVPAAVVVPAFTRVPEARYPVAVEEVYATLLWVVEHAGDLGLDPGRVAISGDCTGATLAAAVALLAGRRAGPRLAAQLLLYPWLDPDGDAPSHRAFADIPVLPTRAARWSWQQYAGLPHDLDDPACAPGRARGADLAGLPPALVITAEADVVRDEGEEYARAMAAAGVPVTCARYLGVVHDFMTLRPLREVPAGRVAVRQGVAFLAGALRT</sequence>
<dbReference type="Gene3D" id="3.40.50.1820">
    <property type="entry name" value="alpha/beta hydrolase"/>
    <property type="match status" value="1"/>
</dbReference>
<reference evidence="3 4" key="1">
    <citation type="submission" date="2024-03" db="EMBL/GenBank/DDBJ databases">
        <title>Actinomycetospora sp. OC33-EN06, a novel actinomycete isolated from wild orchid (Aerides multiflora).</title>
        <authorList>
            <person name="Suriyachadkun C."/>
        </authorList>
    </citation>
    <scope>NUCLEOTIDE SEQUENCE [LARGE SCALE GENOMIC DNA]</scope>
    <source>
        <strain evidence="3 4">OC33-EN06</strain>
    </source>
</reference>
<dbReference type="Proteomes" id="UP001370100">
    <property type="component" value="Unassembled WGS sequence"/>
</dbReference>
<dbReference type="EMBL" id="JBBEGL010000007">
    <property type="protein sequence ID" value="MEJ2889455.1"/>
    <property type="molecule type" value="Genomic_DNA"/>
</dbReference>
<name>A0ABU8NBV4_9PSEU</name>
<evidence type="ECO:0000313" key="3">
    <source>
        <dbReference type="EMBL" id="MEJ2889455.1"/>
    </source>
</evidence>
<dbReference type="PANTHER" id="PTHR48081:SF8">
    <property type="entry name" value="ALPHA_BETA HYDROLASE FOLD-3 DOMAIN-CONTAINING PROTEIN-RELATED"/>
    <property type="match status" value="1"/>
</dbReference>